<evidence type="ECO:0000313" key="8">
    <source>
        <dbReference type="Proteomes" id="UP000255125"/>
    </source>
</evidence>
<dbReference type="Pfam" id="PF00497">
    <property type="entry name" value="SBP_bac_3"/>
    <property type="match status" value="1"/>
</dbReference>
<keyword evidence="3 5" id="KW-0732">Signal</keyword>
<sequence>MTPLRSLVAALLLPLCATAAQAQEWKEIRFGVFPEYPPFESVAADGSLQGFDIELGNAICAKLEVKCTWVHNEFDGMIPALRARKFDAIMSSMAVTPARQKQIDFSDRLFLSPTSVITRKGAGFGDTPQSLKGKQVGVLQGSLQEAYARAHLAKLGAQVKAYQSQDQNYADLQNGRLDATLTDKLEAQLNFLSKPEGADYQSGPAFKDPTLPLDIAMGLRKNDQELLALINKGIAAIQADGTYALIQKKYFGDEDIYHE</sequence>
<evidence type="ECO:0000256" key="4">
    <source>
        <dbReference type="RuleBase" id="RU003744"/>
    </source>
</evidence>
<dbReference type="CDD" id="cd13703">
    <property type="entry name" value="PBP2_HisJ_LAO"/>
    <property type="match status" value="1"/>
</dbReference>
<proteinExistence type="inferred from homology"/>
<comment type="subcellular location">
    <subcellularLocation>
        <location evidence="1">Cell envelope</location>
    </subcellularLocation>
</comment>
<dbReference type="Proteomes" id="UP000255125">
    <property type="component" value="Unassembled WGS sequence"/>
</dbReference>
<dbReference type="AlphaFoldDB" id="A0A379IFS0"/>
<evidence type="ECO:0000259" key="6">
    <source>
        <dbReference type="SMART" id="SM00062"/>
    </source>
</evidence>
<evidence type="ECO:0000256" key="5">
    <source>
        <dbReference type="SAM" id="SignalP"/>
    </source>
</evidence>
<organism evidence="7 8">
    <name type="scientific">Pseudomonas fluorescens</name>
    <dbReference type="NCBI Taxonomy" id="294"/>
    <lineage>
        <taxon>Bacteria</taxon>
        <taxon>Pseudomonadati</taxon>
        <taxon>Pseudomonadota</taxon>
        <taxon>Gammaproteobacteria</taxon>
        <taxon>Pseudomonadales</taxon>
        <taxon>Pseudomonadaceae</taxon>
        <taxon>Pseudomonas</taxon>
    </lineage>
</organism>
<evidence type="ECO:0000256" key="2">
    <source>
        <dbReference type="ARBA" id="ARBA00010333"/>
    </source>
</evidence>
<evidence type="ECO:0000256" key="3">
    <source>
        <dbReference type="ARBA" id="ARBA00022729"/>
    </source>
</evidence>
<dbReference type="KEGG" id="pfn:HZ99_06355"/>
<dbReference type="SMART" id="SM00062">
    <property type="entry name" value="PBPb"/>
    <property type="match status" value="1"/>
</dbReference>
<dbReference type="InterPro" id="IPR001638">
    <property type="entry name" value="Solute-binding_3/MltF_N"/>
</dbReference>
<dbReference type="InterPro" id="IPR018313">
    <property type="entry name" value="SBP_3_CS"/>
</dbReference>
<protein>
    <submittedName>
        <fullName evidence="7">Histidine ABC transporter, periplasmic histidine-binding protein HisJ</fullName>
    </submittedName>
</protein>
<feature type="chain" id="PRO_5016730637" evidence="5">
    <location>
        <begin position="23"/>
        <end position="259"/>
    </location>
</feature>
<dbReference type="PANTHER" id="PTHR35936">
    <property type="entry name" value="MEMBRANE-BOUND LYTIC MUREIN TRANSGLYCOSYLASE F"/>
    <property type="match status" value="1"/>
</dbReference>
<dbReference type="OrthoDB" id="9768183at2"/>
<dbReference type="SUPFAM" id="SSF53850">
    <property type="entry name" value="Periplasmic binding protein-like II"/>
    <property type="match status" value="1"/>
</dbReference>
<reference evidence="7 8" key="1">
    <citation type="submission" date="2018-06" db="EMBL/GenBank/DDBJ databases">
        <authorList>
            <consortium name="Pathogen Informatics"/>
            <person name="Doyle S."/>
        </authorList>
    </citation>
    <scope>NUCLEOTIDE SEQUENCE [LARGE SCALE GENOMIC DNA]</scope>
    <source>
        <strain evidence="7 8">NCTC10392</strain>
    </source>
</reference>
<feature type="domain" description="Solute-binding protein family 3/N-terminal" evidence="6">
    <location>
        <begin position="27"/>
        <end position="254"/>
    </location>
</feature>
<evidence type="ECO:0000256" key="1">
    <source>
        <dbReference type="ARBA" id="ARBA00004196"/>
    </source>
</evidence>
<name>A0A379IFS0_PSEFL</name>
<dbReference type="PANTHER" id="PTHR35936:SF13">
    <property type="entry name" value="HISTIDINE-BINDING PERIPLASMIC PROTEIN"/>
    <property type="match status" value="1"/>
</dbReference>
<feature type="signal peptide" evidence="5">
    <location>
        <begin position="1"/>
        <end position="22"/>
    </location>
</feature>
<dbReference type="GO" id="GO:0030313">
    <property type="term" value="C:cell envelope"/>
    <property type="evidence" value="ECO:0007669"/>
    <property type="project" value="UniProtKB-SubCell"/>
</dbReference>
<dbReference type="EMBL" id="UGUS01000002">
    <property type="protein sequence ID" value="SUD31591.1"/>
    <property type="molecule type" value="Genomic_DNA"/>
</dbReference>
<dbReference type="RefSeq" id="WP_038441851.1">
    <property type="nucleotide sequence ID" value="NZ_CP008896.1"/>
</dbReference>
<comment type="similarity">
    <text evidence="2 4">Belongs to the bacterial solute-binding protein 3 family.</text>
</comment>
<gene>
    <name evidence="7" type="primary">hisJ2</name>
    <name evidence="7" type="ORF">NCTC10392_03529</name>
</gene>
<accession>A0A379IFS0</accession>
<evidence type="ECO:0000313" key="7">
    <source>
        <dbReference type="EMBL" id="SUD31591.1"/>
    </source>
</evidence>
<dbReference type="Gene3D" id="3.40.190.10">
    <property type="entry name" value="Periplasmic binding protein-like II"/>
    <property type="match status" value="2"/>
</dbReference>
<dbReference type="PROSITE" id="PS01039">
    <property type="entry name" value="SBP_BACTERIAL_3"/>
    <property type="match status" value="1"/>
</dbReference>